<keyword evidence="4" id="KW-0645">Protease</keyword>
<dbReference type="InterPro" id="IPR027268">
    <property type="entry name" value="Peptidase_M4/M1_CTD_sf"/>
</dbReference>
<dbReference type="SUPFAM" id="SSF55486">
    <property type="entry name" value="Metalloproteases ('zincins'), catalytic domain"/>
    <property type="match status" value="1"/>
</dbReference>
<keyword evidence="2" id="KW-0812">Transmembrane</keyword>
<feature type="transmembrane region" description="Helical" evidence="2">
    <location>
        <begin position="105"/>
        <end position="131"/>
    </location>
</feature>
<feature type="transmembrane region" description="Helical" evidence="2">
    <location>
        <begin position="452"/>
        <end position="471"/>
    </location>
</feature>
<feature type="transmembrane region" description="Helical" evidence="2">
    <location>
        <begin position="363"/>
        <end position="386"/>
    </location>
</feature>
<dbReference type="RefSeq" id="WP_377409773.1">
    <property type="nucleotide sequence ID" value="NZ_JBHSCY010000002.1"/>
</dbReference>
<feature type="region of interest" description="Disordered" evidence="1">
    <location>
        <begin position="753"/>
        <end position="772"/>
    </location>
</feature>
<feature type="transmembrane region" description="Helical" evidence="2">
    <location>
        <begin position="63"/>
        <end position="84"/>
    </location>
</feature>
<feature type="transmembrane region" description="Helical" evidence="2">
    <location>
        <begin position="570"/>
        <end position="590"/>
    </location>
</feature>
<feature type="transmembrane region" description="Helical" evidence="2">
    <location>
        <begin position="421"/>
        <end position="440"/>
    </location>
</feature>
<feature type="transmembrane region" description="Helical" evidence="2">
    <location>
        <begin position="531"/>
        <end position="549"/>
    </location>
</feature>
<dbReference type="InterPro" id="IPR025699">
    <property type="entry name" value="ABC2_memb-like"/>
</dbReference>
<feature type="transmembrane region" description="Helical" evidence="2">
    <location>
        <begin position="323"/>
        <end position="343"/>
    </location>
</feature>
<name>A0ABV8R8Y7_9FLAO</name>
<feature type="transmembrane region" description="Helical" evidence="2">
    <location>
        <begin position="248"/>
        <end position="268"/>
    </location>
</feature>
<organism evidence="4 5">
    <name type="scientific">Polaribacter marinivivus</name>
    <dbReference type="NCBI Taxonomy" id="1524260"/>
    <lineage>
        <taxon>Bacteria</taxon>
        <taxon>Pseudomonadati</taxon>
        <taxon>Bacteroidota</taxon>
        <taxon>Flavobacteriia</taxon>
        <taxon>Flavobacteriales</taxon>
        <taxon>Flavobacteriaceae</taxon>
    </lineage>
</organism>
<proteinExistence type="predicted"/>
<keyword evidence="2" id="KW-1133">Transmembrane helix</keyword>
<dbReference type="Pfam" id="PF13346">
    <property type="entry name" value="ABC2_membrane_5"/>
    <property type="match status" value="1"/>
</dbReference>
<evidence type="ECO:0000313" key="4">
    <source>
        <dbReference type="EMBL" id="MFC4268941.1"/>
    </source>
</evidence>
<keyword evidence="2" id="KW-0472">Membrane</keyword>
<dbReference type="Proteomes" id="UP001595826">
    <property type="component" value="Unassembled WGS sequence"/>
</dbReference>
<feature type="transmembrane region" description="Helical" evidence="2">
    <location>
        <begin position="180"/>
        <end position="201"/>
    </location>
</feature>
<dbReference type="Gene3D" id="1.10.390.10">
    <property type="entry name" value="Neutral Protease Domain 2"/>
    <property type="match status" value="1"/>
</dbReference>
<dbReference type="PANTHER" id="PTHR37305:SF1">
    <property type="entry name" value="MEMBRANE PROTEIN"/>
    <property type="match status" value="1"/>
</dbReference>
<dbReference type="Pfam" id="PF01433">
    <property type="entry name" value="Peptidase_M1"/>
    <property type="match status" value="1"/>
</dbReference>
<evidence type="ECO:0000256" key="1">
    <source>
        <dbReference type="SAM" id="MobiDB-lite"/>
    </source>
</evidence>
<keyword evidence="4" id="KW-0378">Hydrolase</keyword>
<feature type="transmembrane region" description="Helical" evidence="2">
    <location>
        <begin position="151"/>
        <end position="173"/>
    </location>
</feature>
<feature type="transmembrane region" description="Helical" evidence="2">
    <location>
        <begin position="20"/>
        <end position="41"/>
    </location>
</feature>
<keyword evidence="4" id="KW-0031">Aminopeptidase</keyword>
<dbReference type="InterPro" id="IPR014782">
    <property type="entry name" value="Peptidase_M1_dom"/>
</dbReference>
<protein>
    <submittedName>
        <fullName evidence="4">M1 family aminopeptidase</fullName>
    </submittedName>
</protein>
<evidence type="ECO:0000313" key="5">
    <source>
        <dbReference type="Proteomes" id="UP001595826"/>
    </source>
</evidence>
<reference evidence="5" key="1">
    <citation type="journal article" date="2019" name="Int. J. Syst. Evol. Microbiol.">
        <title>The Global Catalogue of Microorganisms (GCM) 10K type strain sequencing project: providing services to taxonomists for standard genome sequencing and annotation.</title>
        <authorList>
            <consortium name="The Broad Institute Genomics Platform"/>
            <consortium name="The Broad Institute Genome Sequencing Center for Infectious Disease"/>
            <person name="Wu L."/>
            <person name="Ma J."/>
        </authorList>
    </citation>
    <scope>NUCLEOTIDE SEQUENCE [LARGE SCALE GENOMIC DNA]</scope>
    <source>
        <strain evidence="5">CECT 8655</strain>
    </source>
</reference>
<accession>A0ABV8R8Y7</accession>
<dbReference type="EMBL" id="JBHSCY010000002">
    <property type="protein sequence ID" value="MFC4268941.1"/>
    <property type="molecule type" value="Genomic_DNA"/>
</dbReference>
<keyword evidence="5" id="KW-1185">Reference proteome</keyword>
<evidence type="ECO:0000259" key="3">
    <source>
        <dbReference type="Pfam" id="PF01433"/>
    </source>
</evidence>
<evidence type="ECO:0000256" key="2">
    <source>
        <dbReference type="SAM" id="Phobius"/>
    </source>
</evidence>
<comment type="caution">
    <text evidence="4">The sequence shown here is derived from an EMBL/GenBank/DDBJ whole genome shotgun (WGS) entry which is preliminary data.</text>
</comment>
<gene>
    <name evidence="4" type="ORF">ACFOWD_08510</name>
</gene>
<dbReference type="PANTHER" id="PTHR37305">
    <property type="entry name" value="INTEGRAL MEMBRANE PROTEIN-RELATED"/>
    <property type="match status" value="1"/>
</dbReference>
<dbReference type="GO" id="GO:0004177">
    <property type="term" value="F:aminopeptidase activity"/>
    <property type="evidence" value="ECO:0007669"/>
    <property type="project" value="UniProtKB-KW"/>
</dbReference>
<sequence>MFSTIFKQELKYWFNKPAFYIYLAIFLGLSFFLSAASAGFFDTITATTGSSRIVNSPTGVRNVFNALTVFIFFLFPSIIGLSIYRDYKSEMHTILYSYPFTKANYLFAKFFSGIVIVSLIVLSIALGMIIGFRFPGTNPDLITTFNGTTYLLTYLIFILPNVLLFGAIVFAVVAFTRNIAAGFITVIVLLFVQGVIASVLGEPEQRTLLALLDPFGDGAVIYYTKYWTPSEQNELQIPIREMVIYNRLLWLGISTLIFGLVYRFFAFSQNALSISFKKSKGERVIKTNFSGITKIVLPEVTYNHSFSQNLKTMWKLSNIDFKYIVKSWPFISIVLVGLILMIVGLSEIGNIFGTPTLPVTWKMLNIGGVFSISINICTFLYAGMLVNRAKIARANHLVDATPIPNWTLLFSKVIALVKMQWILLAVIMVSGILFQMYNGYYNFELGHYFTELFLLSFLGYFVWALLSIFIQTLIGNPYLGLFVLLVISIGMPFLSTAGIELDIYKYNQGPGFGYSDMNGYGILTPFLMYKLYWILCGLSLLIIAALFWVRGIPSSFGERISIAKNRFKGGFAISFIIFFVAFVSLGFSIYQETGTKANKTSAKEFELRRVEWEKKYKKFENYAQPRIVAVNANVNIFPKKRFYDASAKFTMINKTDQAIDSLFLNHNSLKSTFTFNKPNKLVSEDTIHNFDIYFFENKIMPGDTLELEVTVESEKNTTYRRRSPIRENGTFINNFSMFPSLGYSSNGELTDDKTRKKYELPPNDLKPHPSDSTALGNTYISKDSDWIDFEATVSTSKDQIAIAPGYLQKEWTENDRRYFHYKMDNKILNFYAFNSARYEVKKEMYKGISLEIYYHKPHTFNLDRMMKGMKRSLDYNGKNFSPYQFRQARIIEFPRTGGTFAQAFANTMPFSEGIGFIADVDDKSDDGVDYPFSVTAHEVAHQWWAHQVIGADVLGATLLSESMAEYVSLKVLEHEYGKTKMRTFLKDALDGYLLQRTLERKREKPLMYNDGQGYIHYQKGSMVLYALSDYIGEENLNNAIQKFTKKVRFQNPPYTTSIEFVNHLKEATPDSLQYVIKDMFETITLYKNRVTDAKVTALDNGKFEVEIDFEVAKYRNDEKGKRYYGEKVGDTLSYKTDKMNKPILSSLLNDYIDIGIFTEKEVDGKKEEVELYLKKHKITSINNSIKIIVDEKPMEVGVDPYNKLIDTQSEDNRRKVDVTNN</sequence>
<feature type="domain" description="Peptidase M1 membrane alanine aminopeptidase" evidence="3">
    <location>
        <begin position="916"/>
        <end position="1075"/>
    </location>
</feature>
<feature type="compositionally biased region" description="Basic and acidic residues" evidence="1">
    <location>
        <begin position="753"/>
        <end position="769"/>
    </location>
</feature>
<feature type="transmembrane region" description="Helical" evidence="2">
    <location>
        <begin position="478"/>
        <end position="499"/>
    </location>
</feature>